<organism evidence="3 4">
    <name type="scientific">Blepharisma stoltei</name>
    <dbReference type="NCBI Taxonomy" id="1481888"/>
    <lineage>
        <taxon>Eukaryota</taxon>
        <taxon>Sar</taxon>
        <taxon>Alveolata</taxon>
        <taxon>Ciliophora</taxon>
        <taxon>Postciliodesmatophora</taxon>
        <taxon>Heterotrichea</taxon>
        <taxon>Heterotrichida</taxon>
        <taxon>Blepharismidae</taxon>
        <taxon>Blepharisma</taxon>
    </lineage>
</organism>
<dbReference type="SUPFAM" id="SSF56784">
    <property type="entry name" value="HAD-like"/>
    <property type="match status" value="1"/>
</dbReference>
<keyword evidence="1" id="KW-0653">Protein transport</keyword>
<evidence type="ECO:0000256" key="1">
    <source>
        <dbReference type="RuleBase" id="RU365079"/>
    </source>
</evidence>
<dbReference type="PROSITE" id="PS50969">
    <property type="entry name" value="FCP1"/>
    <property type="match status" value="1"/>
</dbReference>
<comment type="similarity">
    <text evidence="1">Belongs to the TIM50 family.</text>
</comment>
<protein>
    <recommendedName>
        <fullName evidence="1">Mitochondrial import inner membrane translocase subunit TIM50</fullName>
    </recommendedName>
</protein>
<evidence type="ECO:0000259" key="2">
    <source>
        <dbReference type="PROSITE" id="PS50969"/>
    </source>
</evidence>
<dbReference type="Pfam" id="PF03031">
    <property type="entry name" value="NIF"/>
    <property type="match status" value="1"/>
</dbReference>
<proteinExistence type="inferred from homology"/>
<evidence type="ECO:0000313" key="4">
    <source>
        <dbReference type="Proteomes" id="UP001162131"/>
    </source>
</evidence>
<dbReference type="CDD" id="cd07521">
    <property type="entry name" value="HAD_FCP1-like"/>
    <property type="match status" value="1"/>
</dbReference>
<dbReference type="InterPro" id="IPR023214">
    <property type="entry name" value="HAD_sf"/>
</dbReference>
<accession>A0AAU9JP46</accession>
<dbReference type="SMART" id="SM00577">
    <property type="entry name" value="CPDc"/>
    <property type="match status" value="1"/>
</dbReference>
<keyword evidence="4" id="KW-1185">Reference proteome</keyword>
<dbReference type="InterPro" id="IPR036412">
    <property type="entry name" value="HAD-like_sf"/>
</dbReference>
<dbReference type="GO" id="GO:0015031">
    <property type="term" value="P:protein transport"/>
    <property type="evidence" value="ECO:0007669"/>
    <property type="project" value="UniProtKB-KW"/>
</dbReference>
<keyword evidence="1" id="KW-0813">Transport</keyword>
<comment type="subunit">
    <text evidence="1">Component of the TIM23 complex.</text>
</comment>
<dbReference type="GO" id="GO:0005744">
    <property type="term" value="C:TIM23 mitochondrial import inner membrane translocase complex"/>
    <property type="evidence" value="ECO:0007669"/>
    <property type="project" value="UniProtKB-UniRule"/>
</dbReference>
<gene>
    <name evidence="3" type="ORF">BSTOLATCC_MIC49227</name>
</gene>
<dbReference type="PANTHER" id="PTHR12210">
    <property type="entry name" value="DULLARD PROTEIN PHOSPHATASE"/>
    <property type="match status" value="1"/>
</dbReference>
<sequence length="485" mass="55732">MSDIKLASLHKGSLSGTQRVIIIEKSPTHLPTLHKNTSRTPNKLRINLNQTLELPGISRFHTPHPNQVLQPNFQEKSIFSPQSETPQLINLEKVQEIEEKLWDILNKLKADEDVSSICGEYWELTEDEAIWNIEKLFREIRMRKSLRNTIILESCAIAALAHSTKNKGIWTGIANQARHMINYVHQNFLTLVDIILSRLPPEFTSNTWAANLQQTVRAKKSRISNKKDYSTYLKNHCDVISNCIKTICRLLPNNGRNGFQYEMVHILNNLDKYSISSARSHITKLQSNSSKEFTPNFYMQQLDAPYLPQVSGNVYTLVLDLDETLVHFKDHGKSGQLLIRPYCREFLKEMAQWYEIVVFTAGVQEYADWAINVMDIDHCVNYRLYRQHTIQAGPVFIKDLRKLGRPLSSVIIIDNMAANFQLQAENGIYINSWVGDEKDKALMELAPLLADIVHSNASDVRVALRNMKEEIEEKDEFSVNLSEDI</sequence>
<dbReference type="Gene3D" id="3.40.50.1000">
    <property type="entry name" value="HAD superfamily/HAD-like"/>
    <property type="match status" value="1"/>
</dbReference>
<reference evidence="3" key="1">
    <citation type="submission" date="2021-09" db="EMBL/GenBank/DDBJ databases">
        <authorList>
            <consortium name="AG Swart"/>
            <person name="Singh M."/>
            <person name="Singh A."/>
            <person name="Seah K."/>
            <person name="Emmerich C."/>
        </authorList>
    </citation>
    <scope>NUCLEOTIDE SEQUENCE</scope>
    <source>
        <strain evidence="3">ATCC30299</strain>
    </source>
</reference>
<comment type="caution">
    <text evidence="3">The sequence shown here is derived from an EMBL/GenBank/DDBJ whole genome shotgun (WGS) entry which is preliminary data.</text>
</comment>
<dbReference type="AlphaFoldDB" id="A0AAU9JP46"/>
<dbReference type="EMBL" id="CAJZBQ010000048">
    <property type="protein sequence ID" value="CAG9329596.1"/>
    <property type="molecule type" value="Genomic_DNA"/>
</dbReference>
<comment type="function">
    <text evidence="1">Essential component of the TIM23 complex, a complex that mediates the translocation of transit peptide-containing proteins across the mitochondrial inner membrane.</text>
</comment>
<keyword evidence="1" id="KW-0811">Translocation</keyword>
<dbReference type="InterPro" id="IPR050365">
    <property type="entry name" value="TIM50"/>
</dbReference>
<keyword evidence="1" id="KW-0496">Mitochondrion</keyword>
<dbReference type="Proteomes" id="UP001162131">
    <property type="component" value="Unassembled WGS sequence"/>
</dbReference>
<feature type="domain" description="FCP1 homology" evidence="2">
    <location>
        <begin position="310"/>
        <end position="452"/>
    </location>
</feature>
<dbReference type="InterPro" id="IPR004274">
    <property type="entry name" value="FCP1_dom"/>
</dbReference>
<keyword evidence="1" id="KW-0809">Transit peptide</keyword>
<comment type="subcellular location">
    <subcellularLocation>
        <location evidence="1">Mitochondrion inner membrane</location>
        <topology evidence="1">Single-pass membrane protein</topology>
    </subcellularLocation>
</comment>
<dbReference type="FunFam" id="3.40.50.1000:FF:000184">
    <property type="entry name" value="Uncharacterized protein"/>
    <property type="match status" value="1"/>
</dbReference>
<evidence type="ECO:0000313" key="3">
    <source>
        <dbReference type="EMBL" id="CAG9329596.1"/>
    </source>
</evidence>
<name>A0AAU9JP46_9CILI</name>